<dbReference type="OrthoDB" id="5796352at2"/>
<dbReference type="RefSeq" id="WP_096292805.1">
    <property type="nucleotide sequence ID" value="NZ_FNUX01000001.1"/>
</dbReference>
<reference evidence="2 4" key="1">
    <citation type="submission" date="2016-10" db="EMBL/GenBank/DDBJ databases">
        <authorList>
            <person name="de Groot N.N."/>
        </authorList>
    </citation>
    <scope>NUCLEOTIDE SEQUENCE [LARGE SCALE GENOMIC DNA]</scope>
    <source>
        <strain evidence="2 4">Nm13</strain>
        <strain evidence="3 5">Nm15</strain>
    </source>
</reference>
<organism evidence="2 4">
    <name type="scientific">Nitrosomonas ureae</name>
    <dbReference type="NCBI Taxonomy" id="44577"/>
    <lineage>
        <taxon>Bacteria</taxon>
        <taxon>Pseudomonadati</taxon>
        <taxon>Pseudomonadota</taxon>
        <taxon>Betaproteobacteria</taxon>
        <taxon>Nitrosomonadales</taxon>
        <taxon>Nitrosomonadaceae</taxon>
        <taxon>Nitrosomonas</taxon>
    </lineage>
</organism>
<dbReference type="InterPro" id="IPR010985">
    <property type="entry name" value="Ribbon_hlx_hlx"/>
</dbReference>
<name>A0A1H5RQ72_9PROT</name>
<dbReference type="Proteomes" id="UP000236753">
    <property type="component" value="Unassembled WGS sequence"/>
</dbReference>
<dbReference type="GO" id="GO:0006355">
    <property type="term" value="P:regulation of DNA-templated transcription"/>
    <property type="evidence" value="ECO:0007669"/>
    <property type="project" value="InterPro"/>
</dbReference>
<evidence type="ECO:0000313" key="3">
    <source>
        <dbReference type="EMBL" id="SNX60177.1"/>
    </source>
</evidence>
<dbReference type="AlphaFoldDB" id="A0A1H5RQ72"/>
<dbReference type="InterPro" id="IPR013321">
    <property type="entry name" value="Arc_rbn_hlx_hlx"/>
</dbReference>
<evidence type="ECO:0000313" key="4">
    <source>
        <dbReference type="Proteomes" id="UP000236753"/>
    </source>
</evidence>
<dbReference type="Gene3D" id="1.10.1220.10">
    <property type="entry name" value="Met repressor-like"/>
    <property type="match status" value="1"/>
</dbReference>
<accession>A0A1H5RQ72</accession>
<sequence>MSQISARLPDELVAALDEAATKLHRTRADVIRQAVEYYLDDFEDISHAVEVLRDPADPILDWETVKHDLLRQH</sequence>
<proteinExistence type="predicted"/>
<dbReference type="InterPro" id="IPR002145">
    <property type="entry name" value="CopG"/>
</dbReference>
<dbReference type="EMBL" id="FNUX01000001">
    <property type="protein sequence ID" value="SEF39717.1"/>
    <property type="molecule type" value="Genomic_DNA"/>
</dbReference>
<dbReference type="SUPFAM" id="SSF47598">
    <property type="entry name" value="Ribbon-helix-helix"/>
    <property type="match status" value="1"/>
</dbReference>
<evidence type="ECO:0000313" key="5">
    <source>
        <dbReference type="Proteomes" id="UP000242498"/>
    </source>
</evidence>
<evidence type="ECO:0000259" key="1">
    <source>
        <dbReference type="Pfam" id="PF01402"/>
    </source>
</evidence>
<gene>
    <name evidence="2" type="ORF">SAMN05216334_101127</name>
    <name evidence="3" type="ORF">SAMN06296273_1640</name>
</gene>
<evidence type="ECO:0000313" key="2">
    <source>
        <dbReference type="EMBL" id="SEF39717.1"/>
    </source>
</evidence>
<feature type="domain" description="Ribbon-helix-helix protein CopG" evidence="1">
    <location>
        <begin position="3"/>
        <end position="40"/>
    </location>
</feature>
<dbReference type="Pfam" id="PF01402">
    <property type="entry name" value="RHH_1"/>
    <property type="match status" value="1"/>
</dbReference>
<dbReference type="EMBL" id="LT907782">
    <property type="protein sequence ID" value="SNX60177.1"/>
    <property type="molecule type" value="Genomic_DNA"/>
</dbReference>
<protein>
    <submittedName>
        <fullName evidence="3">Ribbon-helix-helix protein, copG family</fullName>
    </submittedName>
    <submittedName>
        <fullName evidence="2">Transposase</fullName>
    </submittedName>
</protein>
<dbReference type="CDD" id="cd22233">
    <property type="entry name" value="RHH_CopAso-like"/>
    <property type="match status" value="1"/>
</dbReference>
<dbReference type="Proteomes" id="UP000242498">
    <property type="component" value="Chromosome I"/>
</dbReference>